<gene>
    <name evidence="1" type="ORF">QWZ18_22110</name>
</gene>
<accession>A0ABT8AV58</accession>
<protein>
    <submittedName>
        <fullName evidence="1">Uncharacterized protein</fullName>
    </submittedName>
</protein>
<keyword evidence="2" id="KW-1185">Reference proteome</keyword>
<evidence type="ECO:0000313" key="2">
    <source>
        <dbReference type="Proteomes" id="UP001244297"/>
    </source>
</evidence>
<sequence length="67" mass="7624">MKTSTDFIVSLKHEHTRLGRMLELIDNGIWWTTEKPGHVKVEGLQEQLEMIKAALDKIEHVVGQIGS</sequence>
<proteinExistence type="predicted"/>
<name>A0ABT8AV58_9HYPH</name>
<dbReference type="EMBL" id="JAUFPT010000070">
    <property type="protein sequence ID" value="MDN3573305.1"/>
    <property type="molecule type" value="Genomic_DNA"/>
</dbReference>
<organism evidence="1 2">
    <name type="scientific">Methylobacterium longum</name>
    <dbReference type="NCBI Taxonomy" id="767694"/>
    <lineage>
        <taxon>Bacteria</taxon>
        <taxon>Pseudomonadati</taxon>
        <taxon>Pseudomonadota</taxon>
        <taxon>Alphaproteobacteria</taxon>
        <taxon>Hyphomicrobiales</taxon>
        <taxon>Methylobacteriaceae</taxon>
        <taxon>Methylobacterium</taxon>
    </lineage>
</organism>
<reference evidence="2" key="1">
    <citation type="journal article" date="2019" name="Int. J. Syst. Evol. Microbiol.">
        <title>The Global Catalogue of Microorganisms (GCM) 10K type strain sequencing project: providing services to taxonomists for standard genome sequencing and annotation.</title>
        <authorList>
            <consortium name="The Broad Institute Genomics Platform"/>
            <consortium name="The Broad Institute Genome Sequencing Center for Infectious Disease"/>
            <person name="Wu L."/>
            <person name="Ma J."/>
        </authorList>
    </citation>
    <scope>NUCLEOTIDE SEQUENCE [LARGE SCALE GENOMIC DNA]</scope>
    <source>
        <strain evidence="2">CECT 7806</strain>
    </source>
</reference>
<dbReference type="Proteomes" id="UP001244297">
    <property type="component" value="Unassembled WGS sequence"/>
</dbReference>
<evidence type="ECO:0000313" key="1">
    <source>
        <dbReference type="EMBL" id="MDN3573305.1"/>
    </source>
</evidence>
<comment type="caution">
    <text evidence="1">The sequence shown here is derived from an EMBL/GenBank/DDBJ whole genome shotgun (WGS) entry which is preliminary data.</text>
</comment>
<dbReference type="RefSeq" id="WP_238293777.1">
    <property type="nucleotide sequence ID" value="NZ_BPQS01000078.1"/>
</dbReference>